<reference evidence="3" key="1">
    <citation type="journal article" date="2017" name="Genome Biol.">
        <title>Comparative genomics reveals high biological diversity and specific adaptations in the industrially and medically important fungal genus Aspergillus.</title>
        <authorList>
            <person name="de Vries R.P."/>
            <person name="Riley R."/>
            <person name="Wiebenga A."/>
            <person name="Aguilar-Osorio G."/>
            <person name="Amillis S."/>
            <person name="Uchima C.A."/>
            <person name="Anderluh G."/>
            <person name="Asadollahi M."/>
            <person name="Askin M."/>
            <person name="Barry K."/>
            <person name="Battaglia E."/>
            <person name="Bayram O."/>
            <person name="Benocci T."/>
            <person name="Braus-Stromeyer S.A."/>
            <person name="Caldana C."/>
            <person name="Canovas D."/>
            <person name="Cerqueira G.C."/>
            <person name="Chen F."/>
            <person name="Chen W."/>
            <person name="Choi C."/>
            <person name="Clum A."/>
            <person name="Dos Santos R.A."/>
            <person name="Damasio A.R."/>
            <person name="Diallinas G."/>
            <person name="Emri T."/>
            <person name="Fekete E."/>
            <person name="Flipphi M."/>
            <person name="Freyberg S."/>
            <person name="Gallo A."/>
            <person name="Gournas C."/>
            <person name="Habgood R."/>
            <person name="Hainaut M."/>
            <person name="Harispe M.L."/>
            <person name="Henrissat B."/>
            <person name="Hilden K.S."/>
            <person name="Hope R."/>
            <person name="Hossain A."/>
            <person name="Karabika E."/>
            <person name="Karaffa L."/>
            <person name="Karanyi Z."/>
            <person name="Krasevec N."/>
            <person name="Kuo A."/>
            <person name="Kusch H."/>
            <person name="LaButti K."/>
            <person name="Lagendijk E.L."/>
            <person name="Lapidus A."/>
            <person name="Levasseur A."/>
            <person name="Lindquist E."/>
            <person name="Lipzen A."/>
            <person name="Logrieco A.F."/>
            <person name="MacCabe A."/>
            <person name="Maekelae M.R."/>
            <person name="Malavazi I."/>
            <person name="Melin P."/>
            <person name="Meyer V."/>
            <person name="Mielnichuk N."/>
            <person name="Miskei M."/>
            <person name="Molnar A.P."/>
            <person name="Mule G."/>
            <person name="Ngan C.Y."/>
            <person name="Orejas M."/>
            <person name="Orosz E."/>
            <person name="Ouedraogo J.P."/>
            <person name="Overkamp K.M."/>
            <person name="Park H.-S."/>
            <person name="Perrone G."/>
            <person name="Piumi F."/>
            <person name="Punt P.J."/>
            <person name="Ram A.F."/>
            <person name="Ramon A."/>
            <person name="Rauscher S."/>
            <person name="Record E."/>
            <person name="Riano-Pachon D.M."/>
            <person name="Robert V."/>
            <person name="Roehrig J."/>
            <person name="Ruller R."/>
            <person name="Salamov A."/>
            <person name="Salih N.S."/>
            <person name="Samson R.A."/>
            <person name="Sandor E."/>
            <person name="Sanguinetti M."/>
            <person name="Schuetze T."/>
            <person name="Sepcic K."/>
            <person name="Shelest E."/>
            <person name="Sherlock G."/>
            <person name="Sophianopoulou V."/>
            <person name="Squina F.M."/>
            <person name="Sun H."/>
            <person name="Susca A."/>
            <person name="Todd R.B."/>
            <person name="Tsang A."/>
            <person name="Unkles S.E."/>
            <person name="van de Wiele N."/>
            <person name="van Rossen-Uffink D."/>
            <person name="Oliveira J.V."/>
            <person name="Vesth T.C."/>
            <person name="Visser J."/>
            <person name="Yu J.-H."/>
            <person name="Zhou M."/>
            <person name="Andersen M.R."/>
            <person name="Archer D.B."/>
            <person name="Baker S.E."/>
            <person name="Benoit I."/>
            <person name="Brakhage A.A."/>
            <person name="Braus G.H."/>
            <person name="Fischer R."/>
            <person name="Frisvad J.C."/>
            <person name="Goldman G.H."/>
            <person name="Houbraken J."/>
            <person name="Oakley B."/>
            <person name="Pocsi I."/>
            <person name="Scazzocchio C."/>
            <person name="Seiboth B."/>
            <person name="vanKuyk P.A."/>
            <person name="Wortman J."/>
            <person name="Dyer P.S."/>
            <person name="Grigoriev I.V."/>
        </authorList>
    </citation>
    <scope>NUCLEOTIDE SEQUENCE [LARGE SCALE GENOMIC DNA]</scope>
    <source>
        <strain evidence="3">CBS 506.65</strain>
    </source>
</reference>
<dbReference type="RefSeq" id="XP_022581041.1">
    <property type="nucleotide sequence ID" value="XM_022724845.1"/>
</dbReference>
<keyword evidence="3" id="KW-1185">Reference proteome</keyword>
<protein>
    <submittedName>
        <fullName evidence="2">Uncharacterized protein</fullName>
    </submittedName>
</protein>
<dbReference type="VEuPathDB" id="FungiDB:ASPZODRAFT_142343"/>
<dbReference type="GeneID" id="34611310"/>
<dbReference type="InterPro" id="IPR017853">
    <property type="entry name" value="GH"/>
</dbReference>
<proteinExistence type="predicted"/>
<name>A0A1L9SH97_9EURO</name>
<organism evidence="2 3">
    <name type="scientific">Penicilliopsis zonata CBS 506.65</name>
    <dbReference type="NCBI Taxonomy" id="1073090"/>
    <lineage>
        <taxon>Eukaryota</taxon>
        <taxon>Fungi</taxon>
        <taxon>Dikarya</taxon>
        <taxon>Ascomycota</taxon>
        <taxon>Pezizomycotina</taxon>
        <taxon>Eurotiomycetes</taxon>
        <taxon>Eurotiomycetidae</taxon>
        <taxon>Eurotiales</taxon>
        <taxon>Aspergillaceae</taxon>
        <taxon>Penicilliopsis</taxon>
    </lineage>
</organism>
<evidence type="ECO:0000256" key="1">
    <source>
        <dbReference type="SAM" id="SignalP"/>
    </source>
</evidence>
<feature type="chain" id="PRO_5009887540" evidence="1">
    <location>
        <begin position="18"/>
        <end position="499"/>
    </location>
</feature>
<dbReference type="EMBL" id="KV878342">
    <property type="protein sequence ID" value="OJJ46531.1"/>
    <property type="molecule type" value="Genomic_DNA"/>
</dbReference>
<dbReference type="Proteomes" id="UP000184188">
    <property type="component" value="Unassembled WGS sequence"/>
</dbReference>
<dbReference type="AlphaFoldDB" id="A0A1L9SH97"/>
<accession>A0A1L9SH97</accession>
<gene>
    <name evidence="2" type="ORF">ASPZODRAFT_142343</name>
</gene>
<evidence type="ECO:0000313" key="3">
    <source>
        <dbReference type="Proteomes" id="UP000184188"/>
    </source>
</evidence>
<dbReference type="SUPFAM" id="SSF51445">
    <property type="entry name" value="(Trans)glycosidases"/>
    <property type="match status" value="1"/>
</dbReference>
<feature type="signal peptide" evidence="1">
    <location>
        <begin position="1"/>
        <end position="17"/>
    </location>
</feature>
<keyword evidence="1" id="KW-0732">Signal</keyword>
<dbReference type="OrthoDB" id="4523837at2759"/>
<dbReference type="Gene3D" id="3.20.20.80">
    <property type="entry name" value="Glycosidases"/>
    <property type="match status" value="1"/>
</dbReference>
<sequence length="499" mass="54694">MLSLVIFFILQATLARAASNVQTRKITVDAGVVTGQFKNLQGTNNCDVPNANDDLDNIHDATPAVQQHWRDSAVKHVMIYTFPDVFLGGDPYDSANYNFTASDMRVRYVVEGGAVASAQFQEGGDITDLTPAELEGIGPRNGANNSGFSNAVELWDFYPEGDKEYYTTESTSYKENLAAYSAFARGVAKANNPNVGCGAWGFKRMWTPTASYTLPDPWKTEFFADIVAAGVPIKAATMHWDSTLFSWNSYELVPGVKQFRELYLAPNGLGDLPIWITEHNRNPLGTLPTTKAALEAYWDPASFAAWVISVAMYGQDADVEQVMSWTGLGYGGYGYGDAYFQAWYTNTSNGDVATNAGAAWVLSGQFVTETANRLALTGSSPDGFTALAGISDEEDQVQIMLNNYQVDYDILRQNTVQLITELDVNVSASPITQENGLFNGEQACFTFDDNAVLGCTTFMQPIIRDNHATAYALEVKNLPWSSSTKYTAEIIMVDIVYLK</sequence>
<evidence type="ECO:0000313" key="2">
    <source>
        <dbReference type="EMBL" id="OJJ46531.1"/>
    </source>
</evidence>